<feature type="transmembrane region" description="Helical" evidence="1">
    <location>
        <begin position="161"/>
        <end position="187"/>
    </location>
</feature>
<protein>
    <submittedName>
        <fullName evidence="2">ECF transporter S component</fullName>
    </submittedName>
</protein>
<organism evidence="2 3">
    <name type="scientific">Fructilactobacillus hinvesii</name>
    <dbReference type="NCBI Taxonomy" id="2940300"/>
    <lineage>
        <taxon>Bacteria</taxon>
        <taxon>Bacillati</taxon>
        <taxon>Bacillota</taxon>
        <taxon>Bacilli</taxon>
        <taxon>Lactobacillales</taxon>
        <taxon>Lactobacillaceae</taxon>
        <taxon>Fructilactobacillus</taxon>
    </lineage>
</organism>
<proteinExistence type="predicted"/>
<dbReference type="RefSeq" id="WP_252797465.1">
    <property type="nucleotide sequence ID" value="NZ_CP097118.1"/>
</dbReference>
<dbReference type="InterPro" id="IPR017195">
    <property type="entry name" value="ABC_thiamin-permease_prd"/>
</dbReference>
<accession>A0ABY5BST3</accession>
<feature type="transmembrane region" description="Helical" evidence="1">
    <location>
        <begin position="86"/>
        <end position="110"/>
    </location>
</feature>
<sequence>MVKLQTEDEIMKHWLADWHLKNIILVTLIGIITGLIFWIMDPIYTAVTAVLTPLGLAPFAGSILLGFWTMAGPLALLVVRIPGSGLLAELLGSVVEMLLGGIWGASTLISGLIQGVSSELGFAVTGYKNYGWLSVTLTSITTTVITFGYQLVRHDYAGFSVGLIAALFVVALVSVFLFSGVLSLLIARMLERAHLLEK</sequence>
<keyword evidence="1" id="KW-0812">Transmembrane</keyword>
<feature type="transmembrane region" description="Helical" evidence="1">
    <location>
        <begin position="130"/>
        <end position="149"/>
    </location>
</feature>
<dbReference type="Proteomes" id="UP001057025">
    <property type="component" value="Chromosome"/>
</dbReference>
<feature type="transmembrane region" description="Helical" evidence="1">
    <location>
        <begin position="20"/>
        <end position="39"/>
    </location>
</feature>
<evidence type="ECO:0000256" key="1">
    <source>
        <dbReference type="SAM" id="Phobius"/>
    </source>
</evidence>
<keyword evidence="1" id="KW-0472">Membrane</keyword>
<dbReference type="PIRSF" id="PIRSF037394">
    <property type="entry name" value="ABC_thiamine-permease_YkoE_prd"/>
    <property type="match status" value="1"/>
</dbReference>
<dbReference type="EMBL" id="CP097118">
    <property type="protein sequence ID" value="USS88179.1"/>
    <property type="molecule type" value="Genomic_DNA"/>
</dbReference>
<dbReference type="Pfam" id="PF09819">
    <property type="entry name" value="ABC_cobalt"/>
    <property type="match status" value="1"/>
</dbReference>
<gene>
    <name evidence="2" type="ORF">M3M39_01475</name>
</gene>
<name>A0ABY5BST3_9LACO</name>
<keyword evidence="3" id="KW-1185">Reference proteome</keyword>
<reference evidence="2" key="1">
    <citation type="submission" date="2022-05" db="EMBL/GenBank/DDBJ databases">
        <authorList>
            <person name="Oliphant S.A."/>
            <person name="Watson-Haigh N.S."/>
            <person name="Sumby K.M."/>
            <person name="Gardner J.M."/>
            <person name="Jiranek V."/>
        </authorList>
    </citation>
    <scope>NUCLEOTIDE SEQUENCE</scope>
    <source>
        <strain evidence="2">KI11_C11</strain>
    </source>
</reference>
<evidence type="ECO:0000313" key="2">
    <source>
        <dbReference type="EMBL" id="USS88179.1"/>
    </source>
</evidence>
<keyword evidence="1" id="KW-1133">Transmembrane helix</keyword>
<feature type="transmembrane region" description="Helical" evidence="1">
    <location>
        <begin position="59"/>
        <end position="79"/>
    </location>
</feature>
<evidence type="ECO:0000313" key="3">
    <source>
        <dbReference type="Proteomes" id="UP001057025"/>
    </source>
</evidence>